<evidence type="ECO:0000313" key="2">
    <source>
        <dbReference type="EMBL" id="RKP12731.1"/>
    </source>
</evidence>
<feature type="signal peptide" evidence="1">
    <location>
        <begin position="1"/>
        <end position="23"/>
    </location>
</feature>
<evidence type="ECO:0000313" key="3">
    <source>
        <dbReference type="Proteomes" id="UP000267251"/>
    </source>
</evidence>
<dbReference type="OrthoDB" id="10540993at2759"/>
<organism evidence="2 3">
    <name type="scientific">Piptocephalis cylindrospora</name>
    <dbReference type="NCBI Taxonomy" id="1907219"/>
    <lineage>
        <taxon>Eukaryota</taxon>
        <taxon>Fungi</taxon>
        <taxon>Fungi incertae sedis</taxon>
        <taxon>Zoopagomycota</taxon>
        <taxon>Zoopagomycotina</taxon>
        <taxon>Zoopagomycetes</taxon>
        <taxon>Zoopagales</taxon>
        <taxon>Piptocephalidaceae</taxon>
        <taxon>Piptocephalis</taxon>
    </lineage>
</organism>
<reference evidence="3" key="1">
    <citation type="journal article" date="2018" name="Nat. Microbiol.">
        <title>Leveraging single-cell genomics to expand the fungal tree of life.</title>
        <authorList>
            <person name="Ahrendt S.R."/>
            <person name="Quandt C.A."/>
            <person name="Ciobanu D."/>
            <person name="Clum A."/>
            <person name="Salamov A."/>
            <person name="Andreopoulos B."/>
            <person name="Cheng J.F."/>
            <person name="Woyke T."/>
            <person name="Pelin A."/>
            <person name="Henrissat B."/>
            <person name="Reynolds N.K."/>
            <person name="Benny G.L."/>
            <person name="Smith M.E."/>
            <person name="James T.Y."/>
            <person name="Grigoriev I.V."/>
        </authorList>
    </citation>
    <scope>NUCLEOTIDE SEQUENCE [LARGE SCALE GENOMIC DNA]</scope>
</reference>
<keyword evidence="1" id="KW-0732">Signal</keyword>
<name>A0A4P9Y3M8_9FUNG</name>
<proteinExistence type="predicted"/>
<evidence type="ECO:0000256" key="1">
    <source>
        <dbReference type="SAM" id="SignalP"/>
    </source>
</evidence>
<accession>A0A4P9Y3M8</accession>
<feature type="chain" id="PRO_5020822247" evidence="1">
    <location>
        <begin position="24"/>
        <end position="447"/>
    </location>
</feature>
<dbReference type="EMBL" id="KZ988225">
    <property type="protein sequence ID" value="RKP12731.1"/>
    <property type="molecule type" value="Genomic_DNA"/>
</dbReference>
<gene>
    <name evidence="2" type="ORF">BJ684DRAFT_16816</name>
</gene>
<sequence>MFLPIRAFPLLLVLFSSLTTSSPAPENPSGLLYPEQLAESPLSGLVNIIGVFKKSTTKPAAPATWWKRTRRALSCRRLRWCRTAYNAMVRGYVRANRRSVMKNQHKVYMATMKHGLFMAEAFVTASRLSKLVVSNPAPVTPEPMGLEMPGTFPSFSSASTSTATAPDAMPGNRGWPEQLGRLGKLLVHGVTEGLGLINVFFPSLGGTAYSFLQSFLLKQLHDWNISSESLHLVIQNFRIWEKKTFRNDINRRASEGIASAVERYLKLESPEEMEEGRKVGIDNLWRSKMSGGHFLDASYATRNRCAFAAVEPVFKNIAAQVHDFLQHIISIDPAFVTLSNAASSLRAELARHADKALLLMRLFFYILVRRGSYLALTNPFGFAIKGSRKVDKIPGVRLKDLAAQALYYAQADCRSRSLPCNLSVDLRGMGEWHDDQFLRDEVEDVFL</sequence>
<dbReference type="Proteomes" id="UP000267251">
    <property type="component" value="Unassembled WGS sequence"/>
</dbReference>
<dbReference type="AlphaFoldDB" id="A0A4P9Y3M8"/>
<keyword evidence="3" id="KW-1185">Reference proteome</keyword>
<protein>
    <submittedName>
        <fullName evidence="2">Uncharacterized protein</fullName>
    </submittedName>
</protein>